<dbReference type="AlphaFoldDB" id="A0AAD9AJI0"/>
<feature type="region of interest" description="Disordered" evidence="1">
    <location>
        <begin position="181"/>
        <end position="205"/>
    </location>
</feature>
<dbReference type="Proteomes" id="UP001243330">
    <property type="component" value="Unassembled WGS sequence"/>
</dbReference>
<reference evidence="2" key="1">
    <citation type="submission" date="2023-01" db="EMBL/GenBank/DDBJ databases">
        <title>Colletotrichum chrysophilum M932 genome sequence.</title>
        <authorList>
            <person name="Baroncelli R."/>
        </authorList>
    </citation>
    <scope>NUCLEOTIDE SEQUENCE</scope>
    <source>
        <strain evidence="2">M932</strain>
    </source>
</reference>
<comment type="caution">
    <text evidence="2">The sequence shown here is derived from an EMBL/GenBank/DDBJ whole genome shotgun (WGS) entry which is preliminary data.</text>
</comment>
<evidence type="ECO:0000313" key="3">
    <source>
        <dbReference type="Proteomes" id="UP001243330"/>
    </source>
</evidence>
<keyword evidence="3" id="KW-1185">Reference proteome</keyword>
<dbReference type="InterPro" id="IPR009003">
    <property type="entry name" value="Peptidase_S1_PA"/>
</dbReference>
<organism evidence="2 3">
    <name type="scientific">Colletotrichum chrysophilum</name>
    <dbReference type="NCBI Taxonomy" id="1836956"/>
    <lineage>
        <taxon>Eukaryota</taxon>
        <taxon>Fungi</taxon>
        <taxon>Dikarya</taxon>
        <taxon>Ascomycota</taxon>
        <taxon>Pezizomycotina</taxon>
        <taxon>Sordariomycetes</taxon>
        <taxon>Hypocreomycetidae</taxon>
        <taxon>Glomerellales</taxon>
        <taxon>Glomerellaceae</taxon>
        <taxon>Colletotrichum</taxon>
        <taxon>Colletotrichum gloeosporioides species complex</taxon>
    </lineage>
</organism>
<proteinExistence type="predicted"/>
<protein>
    <submittedName>
        <fullName evidence="2">Uncharacterized protein</fullName>
    </submittedName>
</protein>
<feature type="compositionally biased region" description="Basic and acidic residues" evidence="1">
    <location>
        <begin position="189"/>
        <end position="201"/>
    </location>
</feature>
<dbReference type="SUPFAM" id="SSF50494">
    <property type="entry name" value="Trypsin-like serine proteases"/>
    <property type="match status" value="1"/>
</dbReference>
<sequence length="317" mass="34948">MRIGVVMFKSSQGKRPQLDYCLIALENQPTAPGSNQINLVDSKYDENRQLLIRNPITEISDALTDTQIIVLLPMGPMNGVMIQGITRFRSAHSESFQKLHVLQLDGIISDGNSGAAVINRASGVLCGHIVMGCPGTGVAYMVPAWEVFADLQSRGINISIPISHCEDGEPDENFREHRQKNEISLTTKSPERATKASKPHEGLSGTSVNCSWEDHAWLKDMDGSLSQSDFWSHFFSLGRRGLSSFKATILREFSAGKTLKTLQLGGPSSQKPVARIDERGYDNGKCLASNGIYTAKELFRELSKDVSHLRYLMCNTC</sequence>
<dbReference type="EMBL" id="JAQOWY010000158">
    <property type="protein sequence ID" value="KAK1848892.1"/>
    <property type="molecule type" value="Genomic_DNA"/>
</dbReference>
<name>A0AAD9AJI0_9PEZI</name>
<gene>
    <name evidence="2" type="ORF">CCHR01_08458</name>
</gene>
<accession>A0AAD9AJI0</accession>
<evidence type="ECO:0000313" key="2">
    <source>
        <dbReference type="EMBL" id="KAK1848892.1"/>
    </source>
</evidence>
<evidence type="ECO:0000256" key="1">
    <source>
        <dbReference type="SAM" id="MobiDB-lite"/>
    </source>
</evidence>